<protein>
    <submittedName>
        <fullName evidence="1">Uncharacterized protein</fullName>
    </submittedName>
</protein>
<organism evidence="1">
    <name type="scientific">Oryza meridionalis</name>
    <dbReference type="NCBI Taxonomy" id="40149"/>
    <lineage>
        <taxon>Eukaryota</taxon>
        <taxon>Viridiplantae</taxon>
        <taxon>Streptophyta</taxon>
        <taxon>Embryophyta</taxon>
        <taxon>Tracheophyta</taxon>
        <taxon>Spermatophyta</taxon>
        <taxon>Magnoliopsida</taxon>
        <taxon>Liliopsida</taxon>
        <taxon>Poales</taxon>
        <taxon>Poaceae</taxon>
        <taxon>BOP clade</taxon>
        <taxon>Oryzoideae</taxon>
        <taxon>Oryzeae</taxon>
        <taxon>Oryzinae</taxon>
        <taxon>Oryza</taxon>
    </lineage>
</organism>
<keyword evidence="2" id="KW-1185">Reference proteome</keyword>
<dbReference type="EnsemblPlants" id="OMERI07G16030.1">
    <property type="protein sequence ID" value="OMERI07G16030.1"/>
    <property type="gene ID" value="OMERI07G16030"/>
</dbReference>
<dbReference type="Proteomes" id="UP000008021">
    <property type="component" value="Chromosome 7"/>
</dbReference>
<dbReference type="Gramene" id="OMERI07G16030.1">
    <property type="protein sequence ID" value="OMERI07G16030.1"/>
    <property type="gene ID" value="OMERI07G16030"/>
</dbReference>
<proteinExistence type="predicted"/>
<sequence length="75" mass="7885">MERRRPHRIDVVSQVVTSIVSAASLPFPVAADAYLSPSPSLPPLSLSLRSMAAARAMRRANAAAGATLLLVTDNT</sequence>
<dbReference type="AlphaFoldDB" id="A0A0E0EDC4"/>
<reference evidence="1" key="2">
    <citation type="submission" date="2018-05" db="EMBL/GenBank/DDBJ databases">
        <title>OmerRS3 (Oryza meridionalis Reference Sequence Version 3).</title>
        <authorList>
            <person name="Zhang J."/>
            <person name="Kudrna D."/>
            <person name="Lee S."/>
            <person name="Talag J."/>
            <person name="Welchert J."/>
            <person name="Wing R.A."/>
        </authorList>
    </citation>
    <scope>NUCLEOTIDE SEQUENCE [LARGE SCALE GENOMIC DNA]</scope>
    <source>
        <strain evidence="1">cv. OR44</strain>
    </source>
</reference>
<accession>A0A0E0EDC4</accession>
<evidence type="ECO:0000313" key="1">
    <source>
        <dbReference type="EnsemblPlants" id="OMERI07G16030.1"/>
    </source>
</evidence>
<reference evidence="1" key="1">
    <citation type="submission" date="2015-04" db="UniProtKB">
        <authorList>
            <consortium name="EnsemblPlants"/>
        </authorList>
    </citation>
    <scope>IDENTIFICATION</scope>
</reference>
<name>A0A0E0EDC4_9ORYZ</name>
<evidence type="ECO:0000313" key="2">
    <source>
        <dbReference type="Proteomes" id="UP000008021"/>
    </source>
</evidence>
<dbReference type="HOGENOM" id="CLU_2675257_0_0_1"/>